<comment type="subcellular location">
    <subcellularLocation>
        <location evidence="1">Membrane</location>
        <topology evidence="1">Single-pass type I membrane protein</topology>
    </subcellularLocation>
</comment>
<dbReference type="AlphaFoldDB" id="A0A8C0WIS7"/>
<dbReference type="GO" id="GO:0016020">
    <property type="term" value="C:membrane"/>
    <property type="evidence" value="ECO:0007669"/>
    <property type="project" value="UniProtKB-SubCell"/>
</dbReference>
<keyword evidence="2" id="KW-0812">Transmembrane</keyword>
<gene>
    <name evidence="7" type="primary">Pttg1ip</name>
</gene>
<dbReference type="GO" id="GO:0005634">
    <property type="term" value="C:nucleus"/>
    <property type="evidence" value="ECO:0007669"/>
    <property type="project" value="TreeGrafter"/>
</dbReference>
<evidence type="ECO:0000256" key="2">
    <source>
        <dbReference type="ARBA" id="ARBA00022692"/>
    </source>
</evidence>
<dbReference type="GO" id="GO:0006606">
    <property type="term" value="P:protein import into nucleus"/>
    <property type="evidence" value="ECO:0007669"/>
    <property type="project" value="TreeGrafter"/>
</dbReference>
<dbReference type="Ensembl" id="ENSCCNT00000014908.1">
    <property type="protein sequence ID" value="ENSCCNP00000011386.1"/>
    <property type="gene ID" value="ENSCCNG00000011807.1"/>
</dbReference>
<keyword evidence="5" id="KW-0472">Membrane</keyword>
<reference evidence="7" key="1">
    <citation type="submission" date="2023-09" db="UniProtKB">
        <authorList>
            <consortium name="Ensembl"/>
        </authorList>
    </citation>
    <scope>IDENTIFICATION</scope>
</reference>
<accession>A0A8C0WIS7</accession>
<evidence type="ECO:0000256" key="3">
    <source>
        <dbReference type="ARBA" id="ARBA00022729"/>
    </source>
</evidence>
<evidence type="ECO:0000256" key="6">
    <source>
        <dbReference type="SAM" id="SignalP"/>
    </source>
</evidence>
<organism evidence="7">
    <name type="scientific">Castor canadensis</name>
    <name type="common">American beaver</name>
    <dbReference type="NCBI Taxonomy" id="51338"/>
    <lineage>
        <taxon>Eukaryota</taxon>
        <taxon>Metazoa</taxon>
        <taxon>Chordata</taxon>
        <taxon>Craniata</taxon>
        <taxon>Vertebrata</taxon>
        <taxon>Euteleostomi</taxon>
        <taxon>Mammalia</taxon>
        <taxon>Eutheria</taxon>
        <taxon>Euarchontoglires</taxon>
        <taxon>Glires</taxon>
        <taxon>Rodentia</taxon>
        <taxon>Castorimorpha</taxon>
        <taxon>Castoridae</taxon>
        <taxon>Castor</taxon>
    </lineage>
</organism>
<keyword evidence="4" id="KW-1133">Transmembrane helix</keyword>
<proteinExistence type="predicted"/>
<dbReference type="GO" id="GO:0005737">
    <property type="term" value="C:cytoplasm"/>
    <property type="evidence" value="ECO:0007669"/>
    <property type="project" value="TreeGrafter"/>
</dbReference>
<evidence type="ECO:0008006" key="8">
    <source>
        <dbReference type="Google" id="ProtNLM"/>
    </source>
</evidence>
<evidence type="ECO:0000256" key="4">
    <source>
        <dbReference type="ARBA" id="ARBA00022989"/>
    </source>
</evidence>
<feature type="signal peptide" evidence="6">
    <location>
        <begin position="1"/>
        <end position="32"/>
    </location>
</feature>
<sequence>MAPGGTRGPTPCWALLLGGAALLLLFIMDTAAQEPSGVGCSENTNRSCEECLKNVSCLWCNTNNACLDYPVRKILPPGSLCKLSSARWGVCWGKLFSITSCKISGFLKILVYDQSTEVVGNEAAIVLRHPSEKMSGSQWWCGTWARSWVPGDLEDSFEVIGLVIGAGHSTSWEGCGKRKLETHFAFSVHDVSGVPVPPLEVHVWLPAALLPGHGVSAPVCMQSLSQVFFGERTHPLWDLICFLTCLLNELVVCLSTYNSFF</sequence>
<evidence type="ECO:0000313" key="7">
    <source>
        <dbReference type="Ensembl" id="ENSCCNP00000011386.1"/>
    </source>
</evidence>
<feature type="chain" id="PRO_5034630701" description="PSI domain-containing protein" evidence="6">
    <location>
        <begin position="33"/>
        <end position="261"/>
    </location>
</feature>
<keyword evidence="3 6" id="KW-0732">Signal</keyword>
<dbReference type="PANTHER" id="PTHR15191:SF14">
    <property type="entry name" value="PITUITARY TUMOR-TRANSFORMING GENE 1 PROTEIN-INTERACTING PROTEIN"/>
    <property type="match status" value="1"/>
</dbReference>
<evidence type="ECO:0000256" key="1">
    <source>
        <dbReference type="ARBA" id="ARBA00004479"/>
    </source>
</evidence>
<name>A0A8C0WIS7_CASCN</name>
<dbReference type="PANTHER" id="PTHR15191">
    <property type="entry name" value="PROTEIN CBG20567"/>
    <property type="match status" value="1"/>
</dbReference>
<protein>
    <recommendedName>
        <fullName evidence="8">PSI domain-containing protein</fullName>
    </recommendedName>
</protein>
<evidence type="ECO:0000256" key="5">
    <source>
        <dbReference type="ARBA" id="ARBA00023136"/>
    </source>
</evidence>
<dbReference type="InterPro" id="IPR052304">
    <property type="entry name" value="PTTG1IP"/>
</dbReference>